<feature type="transmembrane region" description="Helical" evidence="1">
    <location>
        <begin position="21"/>
        <end position="39"/>
    </location>
</feature>
<evidence type="ECO:0008006" key="4">
    <source>
        <dbReference type="Google" id="ProtNLM"/>
    </source>
</evidence>
<feature type="transmembrane region" description="Helical" evidence="1">
    <location>
        <begin position="90"/>
        <end position="113"/>
    </location>
</feature>
<reference evidence="2 3" key="2">
    <citation type="submission" date="2016-08" db="EMBL/GenBank/DDBJ databases">
        <title>Orenia metallireducens sp. nov. strain Z6, a Novel Metal-reducing Firmicute from the Deep Subsurface.</title>
        <authorList>
            <person name="Maxim B.I."/>
            <person name="Kenneth K."/>
            <person name="Flynn T.M."/>
            <person name="Oloughlin E.J."/>
            <person name="Locke R.A."/>
            <person name="Weber J.R."/>
            <person name="Egan S.M."/>
            <person name="Mackie R.I."/>
            <person name="Cann I.K."/>
        </authorList>
    </citation>
    <scope>NUCLEOTIDE SEQUENCE [LARGE SCALE GENOMIC DNA]</scope>
    <source>
        <strain evidence="2 3">Z6</strain>
    </source>
</reference>
<keyword evidence="1" id="KW-0812">Transmembrane</keyword>
<keyword evidence="3" id="KW-1185">Reference proteome</keyword>
<dbReference type="Proteomes" id="UP000093514">
    <property type="component" value="Unassembled WGS sequence"/>
</dbReference>
<feature type="transmembrane region" description="Helical" evidence="1">
    <location>
        <begin position="45"/>
        <end position="69"/>
    </location>
</feature>
<dbReference type="RefSeq" id="WP_068718318.1">
    <property type="nucleotide sequence ID" value="NZ_LWDV01000009.1"/>
</dbReference>
<feature type="transmembrane region" description="Helical" evidence="1">
    <location>
        <begin position="119"/>
        <end position="142"/>
    </location>
</feature>
<dbReference type="InterPro" id="IPR056926">
    <property type="entry name" value="FLQE3_permease"/>
</dbReference>
<protein>
    <recommendedName>
        <fullName evidence="4">Fluoroquinolone transport system permease protein</fullName>
    </recommendedName>
</protein>
<dbReference type="Pfam" id="PF24686">
    <property type="entry name" value="FLQE3_permease"/>
    <property type="match status" value="1"/>
</dbReference>
<dbReference type="EMBL" id="LWDV01000009">
    <property type="protein sequence ID" value="OCL26463.1"/>
    <property type="molecule type" value="Genomic_DNA"/>
</dbReference>
<sequence length="234" mass="26815">MRRLLANIKGDIFLQFKYGFYGVYAILVLFYILTLRFLAVKISAFLLPIIIFSDPSLLGFYFIGGLILLEKDENTLDCLVATPLRIREYLISKMVSLTILGLLASMIIVLFSYGTEFNYLLLISGIVLTSCFFVLIGFVAVARFNTINDYIFSSIIYMMILNYPLFEYFGLYQSFLSYFSPTQASLLLISGAFSGIEFWQTIYGIAYLIIAIIIVYHFAYKSFYKFIILKGGKR</sequence>
<evidence type="ECO:0000313" key="3">
    <source>
        <dbReference type="Proteomes" id="UP000093514"/>
    </source>
</evidence>
<evidence type="ECO:0000313" key="2">
    <source>
        <dbReference type="EMBL" id="OCL26463.1"/>
    </source>
</evidence>
<name>A0A1C0A876_9FIRM</name>
<feature type="transmembrane region" description="Helical" evidence="1">
    <location>
        <begin position="198"/>
        <end position="220"/>
    </location>
</feature>
<comment type="caution">
    <text evidence="2">The sequence shown here is derived from an EMBL/GenBank/DDBJ whole genome shotgun (WGS) entry which is preliminary data.</text>
</comment>
<organism evidence="2 3">
    <name type="scientific">Orenia metallireducens</name>
    <dbReference type="NCBI Taxonomy" id="1413210"/>
    <lineage>
        <taxon>Bacteria</taxon>
        <taxon>Bacillati</taxon>
        <taxon>Bacillota</taxon>
        <taxon>Clostridia</taxon>
        <taxon>Halanaerobiales</taxon>
        <taxon>Halobacteroidaceae</taxon>
        <taxon>Orenia</taxon>
    </lineage>
</organism>
<dbReference type="AlphaFoldDB" id="A0A1C0A876"/>
<gene>
    <name evidence="2" type="ORF">U472_10725</name>
</gene>
<evidence type="ECO:0000256" key="1">
    <source>
        <dbReference type="SAM" id="Phobius"/>
    </source>
</evidence>
<feature type="transmembrane region" description="Helical" evidence="1">
    <location>
        <begin position="154"/>
        <end position="178"/>
    </location>
</feature>
<accession>A0A1C0A876</accession>
<keyword evidence="1" id="KW-1133">Transmembrane helix</keyword>
<reference evidence="3" key="1">
    <citation type="submission" date="2016-07" db="EMBL/GenBank/DDBJ databases">
        <authorList>
            <person name="Florea S."/>
            <person name="Webb J.S."/>
            <person name="Jaromczyk J."/>
            <person name="Schardl C.L."/>
        </authorList>
    </citation>
    <scope>NUCLEOTIDE SEQUENCE [LARGE SCALE GENOMIC DNA]</scope>
    <source>
        <strain evidence="3">Z6</strain>
    </source>
</reference>
<keyword evidence="1" id="KW-0472">Membrane</keyword>
<dbReference type="OrthoDB" id="8480522at2"/>
<proteinExistence type="predicted"/>